<evidence type="ECO:0000256" key="3">
    <source>
        <dbReference type="ARBA" id="ARBA00023274"/>
    </source>
</evidence>
<accession>A0A9Q1R8N0</accession>
<keyword evidence="5" id="KW-1133">Transmembrane helix</keyword>
<evidence type="ECO:0000259" key="6">
    <source>
        <dbReference type="Pfam" id="PF01775"/>
    </source>
</evidence>
<dbReference type="InterPro" id="IPR021138">
    <property type="entry name" value="Ribosomal_eL20_eukaryotes"/>
</dbReference>
<dbReference type="EMBL" id="JAJAGQ010000013">
    <property type="protein sequence ID" value="KAJ8545325.1"/>
    <property type="molecule type" value="Genomic_DNA"/>
</dbReference>
<feature type="region of interest" description="Disordered" evidence="4">
    <location>
        <begin position="26"/>
        <end position="51"/>
    </location>
</feature>
<evidence type="ECO:0000256" key="4">
    <source>
        <dbReference type="SAM" id="MobiDB-lite"/>
    </source>
</evidence>
<evidence type="ECO:0000313" key="8">
    <source>
        <dbReference type="Proteomes" id="UP001152561"/>
    </source>
</evidence>
<evidence type="ECO:0000256" key="1">
    <source>
        <dbReference type="ARBA" id="ARBA00009362"/>
    </source>
</evidence>
<dbReference type="Proteomes" id="UP001152561">
    <property type="component" value="Unassembled WGS sequence"/>
</dbReference>
<gene>
    <name evidence="7" type="ORF">K7X08_017908</name>
</gene>
<feature type="domain" description="Large ribosomal subunit protein eL20" evidence="6">
    <location>
        <begin position="170"/>
        <end position="291"/>
    </location>
</feature>
<dbReference type="GO" id="GO:0003735">
    <property type="term" value="F:structural constituent of ribosome"/>
    <property type="evidence" value="ECO:0007669"/>
    <property type="project" value="InterPro"/>
</dbReference>
<dbReference type="FunFam" id="3.10.20.10:FF:000002">
    <property type="entry name" value="60S ribosomal protein L18a"/>
    <property type="match status" value="1"/>
</dbReference>
<keyword evidence="5" id="KW-0812">Transmembrane</keyword>
<dbReference type="HAMAP" id="MF_00273">
    <property type="entry name" value="Ribosomal_eL20"/>
    <property type="match status" value="1"/>
</dbReference>
<proteinExistence type="inferred from homology"/>
<feature type="transmembrane region" description="Helical" evidence="5">
    <location>
        <begin position="130"/>
        <end position="148"/>
    </location>
</feature>
<dbReference type="Pfam" id="PF01775">
    <property type="entry name" value="Ribosomal_L18A"/>
    <property type="match status" value="1"/>
</dbReference>
<comment type="caution">
    <text evidence="7">The sequence shown here is derived from an EMBL/GenBank/DDBJ whole genome shotgun (WGS) entry which is preliminary data.</text>
</comment>
<reference evidence="8" key="1">
    <citation type="journal article" date="2023" name="Proc. Natl. Acad. Sci. U.S.A.">
        <title>Genomic and structural basis for evolution of tropane alkaloid biosynthesis.</title>
        <authorList>
            <person name="Wanga Y.-J."/>
            <person name="Taina T."/>
            <person name="Yua J.-Y."/>
            <person name="Lia J."/>
            <person name="Xua B."/>
            <person name="Chenc J."/>
            <person name="D'Auriad J.C."/>
            <person name="Huanga J.-P."/>
            <person name="Huanga S.-X."/>
        </authorList>
    </citation>
    <scope>NUCLEOTIDE SEQUENCE [LARGE SCALE GENOMIC DNA]</scope>
    <source>
        <strain evidence="8">cv. KIB-2019</strain>
    </source>
</reference>
<keyword evidence="2" id="KW-0689">Ribosomal protein</keyword>
<dbReference type="FunFam" id="3.10.20.10:FF:000001">
    <property type="entry name" value="60S ribosomal protein L18a"/>
    <property type="match status" value="1"/>
</dbReference>
<evidence type="ECO:0000256" key="5">
    <source>
        <dbReference type="SAM" id="Phobius"/>
    </source>
</evidence>
<feature type="region of interest" description="Disordered" evidence="4">
    <location>
        <begin position="1"/>
        <end position="20"/>
    </location>
</feature>
<evidence type="ECO:0000256" key="2">
    <source>
        <dbReference type="ARBA" id="ARBA00022980"/>
    </source>
</evidence>
<keyword evidence="5" id="KW-0472">Membrane</keyword>
<organism evidence="7 8">
    <name type="scientific">Anisodus acutangulus</name>
    <dbReference type="NCBI Taxonomy" id="402998"/>
    <lineage>
        <taxon>Eukaryota</taxon>
        <taxon>Viridiplantae</taxon>
        <taxon>Streptophyta</taxon>
        <taxon>Embryophyta</taxon>
        <taxon>Tracheophyta</taxon>
        <taxon>Spermatophyta</taxon>
        <taxon>Magnoliopsida</taxon>
        <taxon>eudicotyledons</taxon>
        <taxon>Gunneridae</taxon>
        <taxon>Pentapetalae</taxon>
        <taxon>asterids</taxon>
        <taxon>lamiids</taxon>
        <taxon>Solanales</taxon>
        <taxon>Solanaceae</taxon>
        <taxon>Solanoideae</taxon>
        <taxon>Hyoscyameae</taxon>
        <taxon>Anisodus</taxon>
    </lineage>
</organism>
<dbReference type="GO" id="GO:0006412">
    <property type="term" value="P:translation"/>
    <property type="evidence" value="ECO:0007669"/>
    <property type="project" value="InterPro"/>
</dbReference>
<dbReference type="GO" id="GO:0005840">
    <property type="term" value="C:ribosome"/>
    <property type="evidence" value="ECO:0007669"/>
    <property type="project" value="UniProtKB-KW"/>
</dbReference>
<dbReference type="AlphaFoldDB" id="A0A9Q1R8N0"/>
<dbReference type="GO" id="GO:1990904">
    <property type="term" value="C:ribonucleoprotein complex"/>
    <property type="evidence" value="ECO:0007669"/>
    <property type="project" value="UniProtKB-KW"/>
</dbReference>
<dbReference type="InterPro" id="IPR028877">
    <property type="entry name" value="Ribosomal_eL20"/>
</dbReference>
<feature type="transmembrane region" description="Helical" evidence="5">
    <location>
        <begin position="94"/>
        <end position="118"/>
    </location>
</feature>
<keyword evidence="8" id="KW-1185">Reference proteome</keyword>
<sequence>MTEEGGKNRASPATGEPLPANYYYGTFQGVANHPPPPPSQSQPVVGFPQPIPPPGASGAPPHYYPHGYQTTHGYAVAEGRPVREHRLPCCGMGIGWFLFICGFFLGTIPWYVGAFLLLCVRIDYREKPGLIACTLGAMLALIAVTFGVTKATHSCAEKESCAEMVTYKFHQYQVVGRALPTETDEHPKIYRMKLWATNEVRAKSKFWYFLRKLKKVKKSNGQMLAINEIFEKNPTKIKNYGIWLRYQSRTGYHNMYKEYRDTTLNGGVEQMYTEMASRHRVRHHCIQIIKTATIPAKLCKRESTKQFHDSKIRFIVKEKGDLFVPDQMMVIIRIFSSVDHLAEINLFEKLISINQHVPKVNSHRIFDIEIHGILLWASMGFLMPAGILTIRLSSTEECSRTKLKSSLLSSWSSSGALCATGYCWSCAINKEL</sequence>
<dbReference type="InterPro" id="IPR023573">
    <property type="entry name" value="Ribosomal_eL20_dom"/>
</dbReference>
<dbReference type="SUPFAM" id="SSF160374">
    <property type="entry name" value="RplX-like"/>
    <property type="match status" value="1"/>
</dbReference>
<evidence type="ECO:0000313" key="7">
    <source>
        <dbReference type="EMBL" id="KAJ8545325.1"/>
    </source>
</evidence>
<name>A0A9Q1R8N0_9SOLA</name>
<keyword evidence="3" id="KW-0687">Ribonucleoprotein</keyword>
<comment type="similarity">
    <text evidence="1">Belongs to the eukaryotic ribosomal protein eL20 family.</text>
</comment>
<dbReference type="Gene3D" id="3.10.20.10">
    <property type="match status" value="2"/>
</dbReference>
<dbReference type="PANTHER" id="PTHR10052">
    <property type="entry name" value="60S RIBOSOMAL PROTEIN L18A"/>
    <property type="match status" value="1"/>
</dbReference>
<protein>
    <recommendedName>
        <fullName evidence="6">Large ribosomal subunit protein eL20 domain-containing protein</fullName>
    </recommendedName>
</protein>
<dbReference type="OrthoDB" id="723469at2759"/>